<evidence type="ECO:0000313" key="2">
    <source>
        <dbReference type="Proteomes" id="UP000431401"/>
    </source>
</evidence>
<organism evidence="1 2">
    <name type="scientific">Nocardia aurantia</name>
    <dbReference type="NCBI Taxonomy" id="2585199"/>
    <lineage>
        <taxon>Bacteria</taxon>
        <taxon>Bacillati</taxon>
        <taxon>Actinomycetota</taxon>
        <taxon>Actinomycetes</taxon>
        <taxon>Mycobacteriales</taxon>
        <taxon>Nocardiaceae</taxon>
        <taxon>Nocardia</taxon>
    </lineage>
</organism>
<sequence length="105" mass="11729">MERRLSGVVIEELVRAYRDGSSTAELADRYGISKNAVRYQLSKRGMQRRYQSLTESEVDHVERLYLAGHSLVTCGKLSGFAASSIKDALHRRGTMRLAGGRSALR</sequence>
<name>A0A7K0DNN0_9NOCA</name>
<dbReference type="Gene3D" id="1.10.10.60">
    <property type="entry name" value="Homeodomain-like"/>
    <property type="match status" value="1"/>
</dbReference>
<proteinExistence type="predicted"/>
<dbReference type="Proteomes" id="UP000431401">
    <property type="component" value="Unassembled WGS sequence"/>
</dbReference>
<comment type="caution">
    <text evidence="1">The sequence shown here is derived from an EMBL/GenBank/DDBJ whole genome shotgun (WGS) entry which is preliminary data.</text>
</comment>
<dbReference type="AlphaFoldDB" id="A0A7K0DNN0"/>
<protein>
    <submittedName>
        <fullName evidence="1">Uncharacterized protein</fullName>
    </submittedName>
</protein>
<accession>A0A7K0DNN0</accession>
<keyword evidence="2" id="KW-1185">Reference proteome</keyword>
<reference evidence="1 2" key="1">
    <citation type="submission" date="2019-10" db="EMBL/GenBank/DDBJ databases">
        <title>Nocardia macrotermitis sp. nov. and Nocardia aurantia sp. nov., isolated from the gut of fungus growing-termite Macrotermes natalensis.</title>
        <authorList>
            <person name="Benndorf R."/>
            <person name="Schwitalla J."/>
            <person name="Martin K."/>
            <person name="De Beer W."/>
            <person name="Kaster A.-K."/>
            <person name="Vollmers J."/>
            <person name="Poulsen M."/>
            <person name="Beemelmanns C."/>
        </authorList>
    </citation>
    <scope>NUCLEOTIDE SEQUENCE [LARGE SCALE GENOMIC DNA]</scope>
    <source>
        <strain evidence="1 2">RB56</strain>
    </source>
</reference>
<dbReference type="EMBL" id="WEGI01000006">
    <property type="protein sequence ID" value="MQY27301.1"/>
    <property type="molecule type" value="Genomic_DNA"/>
</dbReference>
<evidence type="ECO:0000313" key="1">
    <source>
        <dbReference type="EMBL" id="MQY27301.1"/>
    </source>
</evidence>
<gene>
    <name evidence="1" type="ORF">NRB56_28840</name>
</gene>